<organism evidence="1 2">
    <name type="scientific">Campylobacter showae CSUNSWCD</name>
    <dbReference type="NCBI Taxonomy" id="1244083"/>
    <lineage>
        <taxon>Bacteria</taxon>
        <taxon>Pseudomonadati</taxon>
        <taxon>Campylobacterota</taxon>
        <taxon>Epsilonproteobacteria</taxon>
        <taxon>Campylobacterales</taxon>
        <taxon>Campylobacteraceae</taxon>
        <taxon>Campylobacter</taxon>
    </lineage>
</organism>
<evidence type="ECO:0000313" key="1">
    <source>
        <dbReference type="EMBL" id="EKU12263.1"/>
    </source>
</evidence>
<name>M5IT10_9BACT</name>
<dbReference type="SUPFAM" id="SSF56436">
    <property type="entry name" value="C-type lectin-like"/>
    <property type="match status" value="1"/>
</dbReference>
<dbReference type="InterPro" id="IPR016187">
    <property type="entry name" value="CTDL_fold"/>
</dbReference>
<dbReference type="STRING" id="1244083.CSUNSWCD_203"/>
<sequence>MLKISAAYPQFKFLNLSKFTCGEHSFETGIFDFEGSEFVFIPGDEPELGWDDFAVLDENSAKEIKKQCDFCPEDQSLREFIARQTSPLRHAKIPAMLAERKPAELSWYEVDLSDERLKIYAGEMEDFLCGKDKDISEMTVWSTIKLIREDGKIRAFLFDDVTHEELEANLRKNGFSLPSQDEWEYLAGCGARTLWRFGDELGPDKVALPHVNQPKNPEFSLFEPNLFGLFIAFDPYPVELVSAPIYFKGGDGGSAFCGGASLFECLLPVSPFYAMSKEMRNDYLEFLHDGDIDNAIYRRIFRLE</sequence>
<dbReference type="RefSeq" id="WP_009492692.1">
    <property type="nucleotide sequence ID" value="NZ_AMZQ01000001.1"/>
</dbReference>
<dbReference type="PATRIC" id="fig|1244083.3.peg.208"/>
<gene>
    <name evidence="1" type="ORF">CSUNSWCD_203</name>
</gene>
<evidence type="ECO:0000313" key="2">
    <source>
        <dbReference type="Proteomes" id="UP000011939"/>
    </source>
</evidence>
<comment type="caution">
    <text evidence="1">The sequence shown here is derived from an EMBL/GenBank/DDBJ whole genome shotgun (WGS) entry which is preliminary data.</text>
</comment>
<dbReference type="Proteomes" id="UP000011939">
    <property type="component" value="Unassembled WGS sequence"/>
</dbReference>
<evidence type="ECO:0008006" key="3">
    <source>
        <dbReference type="Google" id="ProtNLM"/>
    </source>
</evidence>
<dbReference type="EMBL" id="AMZQ01000001">
    <property type="protein sequence ID" value="EKU12263.1"/>
    <property type="molecule type" value="Genomic_DNA"/>
</dbReference>
<dbReference type="InterPro" id="IPR042095">
    <property type="entry name" value="SUMF_sf"/>
</dbReference>
<proteinExistence type="predicted"/>
<accession>M5IT10</accession>
<dbReference type="OrthoDB" id="9768004at2"/>
<dbReference type="eggNOG" id="COG1262">
    <property type="taxonomic scope" value="Bacteria"/>
</dbReference>
<dbReference type="Gene3D" id="3.90.1580.10">
    <property type="entry name" value="paralog of FGE (formylglycine-generating enzyme)"/>
    <property type="match status" value="1"/>
</dbReference>
<dbReference type="AlphaFoldDB" id="M5IT10"/>
<protein>
    <recommendedName>
        <fullName evidence="3">Sulfatase-modifying factor enzyme domain-containing protein</fullName>
    </recommendedName>
</protein>
<reference evidence="1 2" key="1">
    <citation type="journal article" date="2013" name="Genome Announc.">
        <title>Genome Sequence of Campylobacter showae UNSWCD, Isolated from a Patient with Crohn's Disease.</title>
        <authorList>
            <person name="Tay A.P."/>
            <person name="Kaakoush N.O."/>
            <person name="Deshpande N.P."/>
            <person name="Chen Z."/>
            <person name="Mitchell H."/>
            <person name="Wilkins M.R."/>
        </authorList>
    </citation>
    <scope>NUCLEOTIDE SEQUENCE [LARGE SCALE GENOMIC DNA]</scope>
    <source>
        <strain evidence="1 2">CSUNSWCD</strain>
    </source>
</reference>